<feature type="region of interest" description="Disordered" evidence="1">
    <location>
        <begin position="112"/>
        <end position="176"/>
    </location>
</feature>
<comment type="caution">
    <text evidence="2">The sequence shown here is derived from an EMBL/GenBank/DDBJ whole genome shotgun (WGS) entry which is preliminary data.</text>
</comment>
<dbReference type="EMBL" id="JABANO010010048">
    <property type="protein sequence ID" value="KAF4745803.1"/>
    <property type="molecule type" value="Genomic_DNA"/>
</dbReference>
<dbReference type="Proteomes" id="UP000553632">
    <property type="component" value="Unassembled WGS sequence"/>
</dbReference>
<organism evidence="2 3">
    <name type="scientific">Perkinsus olseni</name>
    <name type="common">Perkinsus atlanticus</name>
    <dbReference type="NCBI Taxonomy" id="32597"/>
    <lineage>
        <taxon>Eukaryota</taxon>
        <taxon>Sar</taxon>
        <taxon>Alveolata</taxon>
        <taxon>Perkinsozoa</taxon>
        <taxon>Perkinsea</taxon>
        <taxon>Perkinsida</taxon>
        <taxon>Perkinsidae</taxon>
        <taxon>Perkinsus</taxon>
    </lineage>
</organism>
<evidence type="ECO:0000313" key="3">
    <source>
        <dbReference type="Proteomes" id="UP000553632"/>
    </source>
</evidence>
<feature type="non-terminal residue" evidence="2">
    <location>
        <position position="1"/>
    </location>
</feature>
<proteinExistence type="predicted"/>
<accession>A0A7J6TKL1</accession>
<evidence type="ECO:0000313" key="2">
    <source>
        <dbReference type="EMBL" id="KAF4745803.1"/>
    </source>
</evidence>
<feature type="non-terminal residue" evidence="2">
    <location>
        <position position="345"/>
    </location>
</feature>
<protein>
    <submittedName>
        <fullName evidence="2">Uncharacterized protein</fullName>
    </submittedName>
</protein>
<dbReference type="AlphaFoldDB" id="A0A7J6TKL1"/>
<gene>
    <name evidence="2" type="ORF">FOZ63_004039</name>
</gene>
<keyword evidence="3" id="KW-1185">Reference proteome</keyword>
<name>A0A7J6TKL1_PEROL</name>
<reference evidence="2 3" key="1">
    <citation type="submission" date="2020-04" db="EMBL/GenBank/DDBJ databases">
        <title>Perkinsus olseni comparative genomics.</title>
        <authorList>
            <person name="Bogema D.R."/>
        </authorList>
    </citation>
    <scope>NUCLEOTIDE SEQUENCE [LARGE SCALE GENOMIC DNA]</scope>
    <source>
        <strain evidence="2 3">ATCC PRA-207</strain>
    </source>
</reference>
<sequence>LTEDTWPDAVQLAEDTKGVLRVELTAKSETLLRSSSASTAAATTASAPPLWSPPGALPIATPLKPGVQEARPSVATAAAGDATTTEFMPSRQESVALFTSFYPVWAPPGLQPHRSPQASYPSERAGTVPPPAGSFESERSFTGAPSAPAPASVRSDVGAPPGFPQDQQQQQQQRKSYAPKPILKMYLALNEYGRLTPRIMTSVMANFIPLVVQRISRHTDCLTFGMYHKFYRILPTMKATLEAIQEVPSLQRFAQQLRVVVESGPEVPEMCGMGQWMVNFLKALSQEPFDTEIKILLALAEPWSLVVREDIVTYRDMLDCGEVNITHTGVKCDMCGETPIMGPKF</sequence>
<evidence type="ECO:0000256" key="1">
    <source>
        <dbReference type="SAM" id="MobiDB-lite"/>
    </source>
</evidence>